<dbReference type="GO" id="GO:0032259">
    <property type="term" value="P:methylation"/>
    <property type="evidence" value="ECO:0007669"/>
    <property type="project" value="UniProtKB-KW"/>
</dbReference>
<sequence length="274" mass="29260">MTTAVAEHWASGDVYGRIVTALHAAGKSLDALTIEDLAPVDHFHARGLPATIELGDSLPAKAGDHLLDVGCGLGGPARYFARRFGCRVSGIDVTGPFIDAGRRLTELLGMGAVVDLRQGDGQALPYGDGTFDGGYAQHVTMNVPDRPSFFGEAWRVIRPGGFFAITEHGRGNAGPTYHPVPWSEDGRGEFLVTPEETVELLGAAGFVDIDVTDTGQDDLQRYRATLALAERGELPALGLHVLMGPGAAEKWRNSARNIEEGRTHPVRVICRKPG</sequence>
<name>A0ABW4XB17_9ACTN</name>
<proteinExistence type="predicted"/>
<organism evidence="3 4">
    <name type="scientific">Blastococcus deserti</name>
    <dbReference type="NCBI Taxonomy" id="2259033"/>
    <lineage>
        <taxon>Bacteria</taxon>
        <taxon>Bacillati</taxon>
        <taxon>Actinomycetota</taxon>
        <taxon>Actinomycetes</taxon>
        <taxon>Geodermatophilales</taxon>
        <taxon>Geodermatophilaceae</taxon>
        <taxon>Blastococcus</taxon>
    </lineage>
</organism>
<dbReference type="CDD" id="cd02440">
    <property type="entry name" value="AdoMet_MTases"/>
    <property type="match status" value="1"/>
</dbReference>
<accession>A0ABW4XB17</accession>
<dbReference type="EC" id="2.1.1.-" evidence="3"/>
<dbReference type="PANTHER" id="PTHR44068">
    <property type="entry name" value="ZGC:194242"/>
    <property type="match status" value="1"/>
</dbReference>
<dbReference type="InterPro" id="IPR013216">
    <property type="entry name" value="Methyltransf_11"/>
</dbReference>
<dbReference type="SUPFAM" id="SSF53335">
    <property type="entry name" value="S-adenosyl-L-methionine-dependent methyltransferases"/>
    <property type="match status" value="1"/>
</dbReference>
<protein>
    <submittedName>
        <fullName evidence="3">Class I SAM-dependent methyltransferase</fullName>
        <ecNumber evidence="3">2.1.1.-</ecNumber>
    </submittedName>
</protein>
<dbReference type="Gene3D" id="3.40.50.150">
    <property type="entry name" value="Vaccinia Virus protein VP39"/>
    <property type="match status" value="1"/>
</dbReference>
<dbReference type="EMBL" id="JBHUHP010000013">
    <property type="protein sequence ID" value="MFD2092632.1"/>
    <property type="molecule type" value="Genomic_DNA"/>
</dbReference>
<dbReference type="Proteomes" id="UP001597402">
    <property type="component" value="Unassembled WGS sequence"/>
</dbReference>
<evidence type="ECO:0000313" key="3">
    <source>
        <dbReference type="EMBL" id="MFD2092632.1"/>
    </source>
</evidence>
<evidence type="ECO:0000259" key="2">
    <source>
        <dbReference type="Pfam" id="PF08241"/>
    </source>
</evidence>
<dbReference type="GO" id="GO:0008168">
    <property type="term" value="F:methyltransferase activity"/>
    <property type="evidence" value="ECO:0007669"/>
    <property type="project" value="UniProtKB-KW"/>
</dbReference>
<gene>
    <name evidence="3" type="ORF">ACFSHS_13740</name>
</gene>
<keyword evidence="3" id="KW-0489">Methyltransferase</keyword>
<keyword evidence="1 3" id="KW-0808">Transferase</keyword>
<dbReference type="InterPro" id="IPR050447">
    <property type="entry name" value="Erg6_SMT_methyltransf"/>
</dbReference>
<dbReference type="Pfam" id="PF08241">
    <property type="entry name" value="Methyltransf_11"/>
    <property type="match status" value="1"/>
</dbReference>
<dbReference type="InterPro" id="IPR029063">
    <property type="entry name" value="SAM-dependent_MTases_sf"/>
</dbReference>
<keyword evidence="4" id="KW-1185">Reference proteome</keyword>
<dbReference type="PANTHER" id="PTHR44068:SF11">
    <property type="entry name" value="GERANYL DIPHOSPHATE 2-C-METHYLTRANSFERASE"/>
    <property type="match status" value="1"/>
</dbReference>
<comment type="caution">
    <text evidence="3">The sequence shown here is derived from an EMBL/GenBank/DDBJ whole genome shotgun (WGS) entry which is preliminary data.</text>
</comment>
<evidence type="ECO:0000313" key="4">
    <source>
        <dbReference type="Proteomes" id="UP001597402"/>
    </source>
</evidence>
<feature type="domain" description="Methyltransferase type 11" evidence="2">
    <location>
        <begin position="67"/>
        <end position="165"/>
    </location>
</feature>
<evidence type="ECO:0000256" key="1">
    <source>
        <dbReference type="ARBA" id="ARBA00022679"/>
    </source>
</evidence>
<dbReference type="RefSeq" id="WP_376876913.1">
    <property type="nucleotide sequence ID" value="NZ_JBHUHP010000013.1"/>
</dbReference>
<reference evidence="4" key="1">
    <citation type="journal article" date="2019" name="Int. J. Syst. Evol. Microbiol.">
        <title>The Global Catalogue of Microorganisms (GCM) 10K type strain sequencing project: providing services to taxonomists for standard genome sequencing and annotation.</title>
        <authorList>
            <consortium name="The Broad Institute Genomics Platform"/>
            <consortium name="The Broad Institute Genome Sequencing Center for Infectious Disease"/>
            <person name="Wu L."/>
            <person name="Ma J."/>
        </authorList>
    </citation>
    <scope>NUCLEOTIDE SEQUENCE [LARGE SCALE GENOMIC DNA]</scope>
    <source>
        <strain evidence="4">JCM 3338</strain>
    </source>
</reference>